<dbReference type="GO" id="GO:0000164">
    <property type="term" value="C:protein phosphatase type 1 complex"/>
    <property type="evidence" value="ECO:0007669"/>
    <property type="project" value="TreeGrafter"/>
</dbReference>
<accession>A0AAV5UJ73</accession>
<dbReference type="Gene3D" id="2.60.40.2440">
    <property type="entry name" value="Carbohydrate binding type-21 domain"/>
    <property type="match status" value="1"/>
</dbReference>
<feature type="domain" description="CBM21" evidence="2">
    <location>
        <begin position="199"/>
        <end position="309"/>
    </location>
</feature>
<reference evidence="3" key="1">
    <citation type="submission" date="2023-10" db="EMBL/GenBank/DDBJ databases">
        <title>Genome assembly of Pristionchus species.</title>
        <authorList>
            <person name="Yoshida K."/>
            <person name="Sommer R.J."/>
        </authorList>
    </citation>
    <scope>NUCLEOTIDE SEQUENCE</scope>
    <source>
        <strain evidence="3">RS0144</strain>
    </source>
</reference>
<protein>
    <recommendedName>
        <fullName evidence="2">CBM21 domain-containing protein</fullName>
    </recommendedName>
</protein>
<gene>
    <name evidence="3" type="ORF">PENTCL1PPCAC_28484</name>
</gene>
<name>A0AAV5UJ73_9BILA</name>
<proteinExistence type="predicted"/>
<dbReference type="Proteomes" id="UP001432027">
    <property type="component" value="Unassembled WGS sequence"/>
</dbReference>
<evidence type="ECO:0000259" key="2">
    <source>
        <dbReference type="PROSITE" id="PS51159"/>
    </source>
</evidence>
<feature type="region of interest" description="Disordered" evidence="1">
    <location>
        <begin position="77"/>
        <end position="103"/>
    </location>
</feature>
<dbReference type="AlphaFoldDB" id="A0AAV5UJ73"/>
<dbReference type="PANTHER" id="PTHR12307">
    <property type="entry name" value="PROTEIN PHOSPHATASE 1 REGULATORY SUBUNIT"/>
    <property type="match status" value="1"/>
</dbReference>
<dbReference type="PANTHER" id="PTHR12307:SF48">
    <property type="entry name" value="PROTEIN PHOSPHATASE 1 REGULATORY SUBUNIT"/>
    <property type="match status" value="1"/>
</dbReference>
<dbReference type="GO" id="GO:0005979">
    <property type="term" value="P:regulation of glycogen biosynthetic process"/>
    <property type="evidence" value="ECO:0007669"/>
    <property type="project" value="TreeGrafter"/>
</dbReference>
<evidence type="ECO:0000256" key="1">
    <source>
        <dbReference type="SAM" id="MobiDB-lite"/>
    </source>
</evidence>
<dbReference type="GO" id="GO:0008157">
    <property type="term" value="F:protein phosphatase 1 binding"/>
    <property type="evidence" value="ECO:0007669"/>
    <property type="project" value="TreeGrafter"/>
</dbReference>
<dbReference type="EMBL" id="BTSX01000006">
    <property type="protein sequence ID" value="GMT06310.1"/>
    <property type="molecule type" value="Genomic_DNA"/>
</dbReference>
<organism evidence="3 4">
    <name type="scientific">Pristionchus entomophagus</name>
    <dbReference type="NCBI Taxonomy" id="358040"/>
    <lineage>
        <taxon>Eukaryota</taxon>
        <taxon>Metazoa</taxon>
        <taxon>Ecdysozoa</taxon>
        <taxon>Nematoda</taxon>
        <taxon>Chromadorea</taxon>
        <taxon>Rhabditida</taxon>
        <taxon>Rhabditina</taxon>
        <taxon>Diplogasteromorpha</taxon>
        <taxon>Diplogasteroidea</taxon>
        <taxon>Neodiplogasteridae</taxon>
        <taxon>Pristionchus</taxon>
    </lineage>
</organism>
<dbReference type="Pfam" id="PF03370">
    <property type="entry name" value="CBM_21"/>
    <property type="match status" value="1"/>
</dbReference>
<dbReference type="PROSITE" id="PS51159">
    <property type="entry name" value="CBM21"/>
    <property type="match status" value="1"/>
</dbReference>
<evidence type="ECO:0000313" key="3">
    <source>
        <dbReference type="EMBL" id="GMT06310.1"/>
    </source>
</evidence>
<feature type="compositionally biased region" description="Low complexity" evidence="1">
    <location>
        <begin position="91"/>
        <end position="103"/>
    </location>
</feature>
<comment type="caution">
    <text evidence="3">The sequence shown here is derived from an EMBL/GenBank/DDBJ whole genome shotgun (WGS) entry which is preliminary data.</text>
</comment>
<evidence type="ECO:0000313" key="4">
    <source>
        <dbReference type="Proteomes" id="UP001432027"/>
    </source>
</evidence>
<dbReference type="InterPro" id="IPR050782">
    <property type="entry name" value="PP1_regulatory_subunit_3"/>
</dbReference>
<sequence length="360" mass="41023">MECLGHDDWHDGLAHSAPVAFLYPGCRRAASFPFVGEKDLAPPSVLKVRSQSESEGLNRRRNVMTLDELKIKMTLYPETREEESGCDSESDSSTLSQSGSSTDLADLATDELSTLLDEKKRVRFADDCGKELFAIKVMTEPSEVPPIIPQAVLRRYRGADWDEEEHMQQASWILSFPQPASEYIRFRNNIDKNKVSLENIVLRNDQLHMTGTIKSYSYQGLEYRNHLQVANIAFEKRIFIRMSTNGWQSYLDRPAVFQQSSNKVHDTFTFDVEIPRDTSADSRIEFCVCYVAGGVEHWDSNDGKNYVLLSAVKSPSPNVLCPHTPLFGSFKDKNDAYNQRYDNWSSFASWKNLSVDGPYW</sequence>
<dbReference type="InterPro" id="IPR005036">
    <property type="entry name" value="CBM21_dom"/>
</dbReference>
<dbReference type="InterPro" id="IPR038175">
    <property type="entry name" value="CBM21_dom_sf"/>
</dbReference>
<keyword evidence="4" id="KW-1185">Reference proteome</keyword>
<dbReference type="GO" id="GO:2001069">
    <property type="term" value="F:glycogen binding"/>
    <property type="evidence" value="ECO:0007669"/>
    <property type="project" value="TreeGrafter"/>
</dbReference>